<evidence type="ECO:0000313" key="1">
    <source>
        <dbReference type="EMBL" id="MDV3441243.1"/>
    </source>
</evidence>
<dbReference type="EMBL" id="JAWJUL010000068">
    <property type="protein sequence ID" value="MDV3441243.1"/>
    <property type="molecule type" value="Genomic_DNA"/>
</dbReference>
<dbReference type="Proteomes" id="UP001273935">
    <property type="component" value="Unassembled WGS sequence"/>
</dbReference>
<protein>
    <submittedName>
        <fullName evidence="2">Uncharacterized protein</fullName>
    </submittedName>
</protein>
<name>A0A1I0UNH1_9GAMM</name>
<sequence>MDTREQHLIRLLGLTTRSLTHLSAAMTEMSFELMRSEDDAARQAGRRMIDHLAAISAGLDEHWQALGDFGGGPPEEPVEGLVEVELQPVDEGGSG</sequence>
<proteinExistence type="predicted"/>
<evidence type="ECO:0000313" key="3">
    <source>
        <dbReference type="Proteomes" id="UP000461288"/>
    </source>
</evidence>
<gene>
    <name evidence="2" type="ORF">GO594_01850</name>
    <name evidence="1" type="ORF">R0G64_17605</name>
</gene>
<keyword evidence="4" id="KW-1185">Reference proteome</keyword>
<dbReference type="Proteomes" id="UP000461288">
    <property type="component" value="Unassembled WGS sequence"/>
</dbReference>
<evidence type="ECO:0000313" key="4">
    <source>
        <dbReference type="Proteomes" id="UP001273935"/>
    </source>
</evidence>
<organism evidence="2 3">
    <name type="scientific">Metapseudomonas otitidis</name>
    <dbReference type="NCBI Taxonomy" id="319939"/>
    <lineage>
        <taxon>Bacteria</taxon>
        <taxon>Pseudomonadati</taxon>
        <taxon>Pseudomonadota</taxon>
        <taxon>Gammaproteobacteria</taxon>
        <taxon>Pseudomonadales</taxon>
        <taxon>Pseudomonadaceae</taxon>
        <taxon>Metapseudomonas</taxon>
    </lineage>
</organism>
<dbReference type="AlphaFoldDB" id="A0A1I0UNH1"/>
<reference evidence="1 4" key="2">
    <citation type="submission" date="2023-10" db="EMBL/GenBank/DDBJ databases">
        <title>Pseudomonas otitidis isolated from a paediatric patient with cystic fibrosis in Chile.</title>
        <authorList>
            <person name="Amsteins-Romero L."/>
            <person name="Opazo-Capurro A."/>
            <person name="Matus-Kohler M."/>
            <person name="Gonzalez-Rocha G."/>
        </authorList>
    </citation>
    <scope>NUCLEOTIDE SEQUENCE [LARGE SCALE GENOMIC DNA]</scope>
    <source>
        <strain evidence="1 4">P-714</strain>
    </source>
</reference>
<dbReference type="RefSeq" id="WP_044406399.1">
    <property type="nucleotide sequence ID" value="NZ_BQHX01000002.1"/>
</dbReference>
<reference evidence="2 3" key="1">
    <citation type="submission" date="2019-12" db="EMBL/GenBank/DDBJ databases">
        <title>Draft genome sequence of Pseudomonas otitidis recovered from a chicken carcass.</title>
        <authorList>
            <person name="Vieira T.R."/>
            <person name="Oliviera E.F.C."/>
            <person name="Silva N.M.V."/>
            <person name="Sambrano G.E."/>
            <person name="Cibulski S.P."/>
            <person name="Cardoso M.R.I."/>
        </authorList>
    </citation>
    <scope>NUCLEOTIDE SEQUENCE [LARGE SCALE GENOMIC DNA]</scope>
    <source>
        <strain evidence="2 3">25_K</strain>
    </source>
</reference>
<dbReference type="EMBL" id="WTFN01000003">
    <property type="protein sequence ID" value="MWK54709.1"/>
    <property type="molecule type" value="Genomic_DNA"/>
</dbReference>
<dbReference type="STRING" id="319939.SAMN05216263_118101"/>
<accession>A0A1I0UNH1</accession>
<evidence type="ECO:0000313" key="2">
    <source>
        <dbReference type="EMBL" id="MWK54709.1"/>
    </source>
</evidence>
<comment type="caution">
    <text evidence="2">The sequence shown here is derived from an EMBL/GenBank/DDBJ whole genome shotgun (WGS) entry which is preliminary data.</text>
</comment>